<sequence>MLTPFSDVGEIPENRSFQNLPNSLKASNHGESAAASTYLSFYHNFASSLPKETRRTRGKPVDM</sequence>
<dbReference type="VEuPathDB" id="FungiDB:ASPFODRAFT_53038"/>
<evidence type="ECO:0000313" key="3">
    <source>
        <dbReference type="Proteomes" id="UP000184063"/>
    </source>
</evidence>
<feature type="region of interest" description="Disordered" evidence="1">
    <location>
        <begin position="1"/>
        <end position="29"/>
    </location>
</feature>
<dbReference type="EMBL" id="KV878253">
    <property type="protein sequence ID" value="OJZ80797.1"/>
    <property type="molecule type" value="Genomic_DNA"/>
</dbReference>
<accession>A0A1M3T214</accession>
<protein>
    <submittedName>
        <fullName evidence="2">Uncharacterized protein</fullName>
    </submittedName>
</protein>
<evidence type="ECO:0000313" key="2">
    <source>
        <dbReference type="EMBL" id="OJZ80797.1"/>
    </source>
</evidence>
<dbReference type="Proteomes" id="UP000184063">
    <property type="component" value="Unassembled WGS sequence"/>
</dbReference>
<evidence type="ECO:0000256" key="1">
    <source>
        <dbReference type="SAM" id="MobiDB-lite"/>
    </source>
</evidence>
<name>A0A1M3T214_ASPLC</name>
<feature type="compositionally biased region" description="Polar residues" evidence="1">
    <location>
        <begin position="15"/>
        <end position="29"/>
    </location>
</feature>
<proteinExistence type="predicted"/>
<dbReference type="AlphaFoldDB" id="A0A1M3T214"/>
<reference evidence="3" key="1">
    <citation type="journal article" date="2017" name="Genome Biol.">
        <title>Comparative genomics reveals high biological diversity and specific adaptations in the industrially and medically important fungal genus Aspergillus.</title>
        <authorList>
            <person name="de Vries R.P."/>
            <person name="Riley R."/>
            <person name="Wiebenga A."/>
            <person name="Aguilar-Osorio G."/>
            <person name="Amillis S."/>
            <person name="Uchima C.A."/>
            <person name="Anderluh G."/>
            <person name="Asadollahi M."/>
            <person name="Askin M."/>
            <person name="Barry K."/>
            <person name="Battaglia E."/>
            <person name="Bayram O."/>
            <person name="Benocci T."/>
            <person name="Braus-Stromeyer S.A."/>
            <person name="Caldana C."/>
            <person name="Canovas D."/>
            <person name="Cerqueira G.C."/>
            <person name="Chen F."/>
            <person name="Chen W."/>
            <person name="Choi C."/>
            <person name="Clum A."/>
            <person name="Dos Santos R.A."/>
            <person name="Damasio A.R."/>
            <person name="Diallinas G."/>
            <person name="Emri T."/>
            <person name="Fekete E."/>
            <person name="Flipphi M."/>
            <person name="Freyberg S."/>
            <person name="Gallo A."/>
            <person name="Gournas C."/>
            <person name="Habgood R."/>
            <person name="Hainaut M."/>
            <person name="Harispe M.L."/>
            <person name="Henrissat B."/>
            <person name="Hilden K.S."/>
            <person name="Hope R."/>
            <person name="Hossain A."/>
            <person name="Karabika E."/>
            <person name="Karaffa L."/>
            <person name="Karanyi Z."/>
            <person name="Krasevec N."/>
            <person name="Kuo A."/>
            <person name="Kusch H."/>
            <person name="LaButti K."/>
            <person name="Lagendijk E.L."/>
            <person name="Lapidus A."/>
            <person name="Levasseur A."/>
            <person name="Lindquist E."/>
            <person name="Lipzen A."/>
            <person name="Logrieco A.F."/>
            <person name="MacCabe A."/>
            <person name="Maekelae M.R."/>
            <person name="Malavazi I."/>
            <person name="Melin P."/>
            <person name="Meyer V."/>
            <person name="Mielnichuk N."/>
            <person name="Miskei M."/>
            <person name="Molnar A.P."/>
            <person name="Mule G."/>
            <person name="Ngan C.Y."/>
            <person name="Orejas M."/>
            <person name="Orosz E."/>
            <person name="Ouedraogo J.P."/>
            <person name="Overkamp K.M."/>
            <person name="Park H.-S."/>
            <person name="Perrone G."/>
            <person name="Piumi F."/>
            <person name="Punt P.J."/>
            <person name="Ram A.F."/>
            <person name="Ramon A."/>
            <person name="Rauscher S."/>
            <person name="Record E."/>
            <person name="Riano-Pachon D.M."/>
            <person name="Robert V."/>
            <person name="Roehrig J."/>
            <person name="Ruller R."/>
            <person name="Salamov A."/>
            <person name="Salih N.S."/>
            <person name="Samson R.A."/>
            <person name="Sandor E."/>
            <person name="Sanguinetti M."/>
            <person name="Schuetze T."/>
            <person name="Sepcic K."/>
            <person name="Shelest E."/>
            <person name="Sherlock G."/>
            <person name="Sophianopoulou V."/>
            <person name="Squina F.M."/>
            <person name="Sun H."/>
            <person name="Susca A."/>
            <person name="Todd R.B."/>
            <person name="Tsang A."/>
            <person name="Unkles S.E."/>
            <person name="van de Wiele N."/>
            <person name="van Rossen-Uffink D."/>
            <person name="Oliveira J.V."/>
            <person name="Vesth T.C."/>
            <person name="Visser J."/>
            <person name="Yu J.-H."/>
            <person name="Zhou M."/>
            <person name="Andersen M.R."/>
            <person name="Archer D.B."/>
            <person name="Baker S.E."/>
            <person name="Benoit I."/>
            <person name="Brakhage A.A."/>
            <person name="Braus G.H."/>
            <person name="Fischer R."/>
            <person name="Frisvad J.C."/>
            <person name="Goldman G.H."/>
            <person name="Houbraken J."/>
            <person name="Oakley B."/>
            <person name="Pocsi I."/>
            <person name="Scazzocchio C."/>
            <person name="Seiboth B."/>
            <person name="vanKuyk P.A."/>
            <person name="Wortman J."/>
            <person name="Dyer P.S."/>
            <person name="Grigoriev I.V."/>
        </authorList>
    </citation>
    <scope>NUCLEOTIDE SEQUENCE [LARGE SCALE GENOMIC DNA]</scope>
    <source>
        <strain evidence="3">CBS 106.47</strain>
    </source>
</reference>
<gene>
    <name evidence="2" type="ORF">ASPFODRAFT_53038</name>
</gene>
<organism evidence="2 3">
    <name type="scientific">Aspergillus luchuensis (strain CBS 106.47)</name>
    <dbReference type="NCBI Taxonomy" id="1137211"/>
    <lineage>
        <taxon>Eukaryota</taxon>
        <taxon>Fungi</taxon>
        <taxon>Dikarya</taxon>
        <taxon>Ascomycota</taxon>
        <taxon>Pezizomycotina</taxon>
        <taxon>Eurotiomycetes</taxon>
        <taxon>Eurotiomycetidae</taxon>
        <taxon>Eurotiales</taxon>
        <taxon>Aspergillaceae</taxon>
        <taxon>Aspergillus</taxon>
        <taxon>Aspergillus subgen. Circumdati</taxon>
    </lineage>
</organism>
<feature type="non-terminal residue" evidence="2">
    <location>
        <position position="63"/>
    </location>
</feature>